<gene>
    <name evidence="1" type="ORF">MRB53_016209</name>
</gene>
<keyword evidence="2" id="KW-1185">Reference proteome</keyword>
<accession>A0ACC2M1J8</accession>
<dbReference type="Proteomes" id="UP001234297">
    <property type="component" value="Chromosome 5"/>
</dbReference>
<sequence>MRSRSCPPSDFDRTCLGESKPDLLFKASSSSLPNSKLAHRAARPTREGDDQVAHPIAEPQCPSERSPRELTPSPSPPAESPPPPSAIRHLPRKNANTINSVEGANVPPPPYQKPQRRSQYSKSSSPHPRSRPLGPKK</sequence>
<organism evidence="1 2">
    <name type="scientific">Persea americana</name>
    <name type="common">Avocado</name>
    <dbReference type="NCBI Taxonomy" id="3435"/>
    <lineage>
        <taxon>Eukaryota</taxon>
        <taxon>Viridiplantae</taxon>
        <taxon>Streptophyta</taxon>
        <taxon>Embryophyta</taxon>
        <taxon>Tracheophyta</taxon>
        <taxon>Spermatophyta</taxon>
        <taxon>Magnoliopsida</taxon>
        <taxon>Magnoliidae</taxon>
        <taxon>Laurales</taxon>
        <taxon>Lauraceae</taxon>
        <taxon>Persea</taxon>
    </lineage>
</organism>
<evidence type="ECO:0000313" key="2">
    <source>
        <dbReference type="Proteomes" id="UP001234297"/>
    </source>
</evidence>
<name>A0ACC2M1J8_PERAE</name>
<proteinExistence type="predicted"/>
<dbReference type="EMBL" id="CM056813">
    <property type="protein sequence ID" value="KAJ8639515.1"/>
    <property type="molecule type" value="Genomic_DNA"/>
</dbReference>
<reference evidence="1 2" key="1">
    <citation type="journal article" date="2022" name="Hortic Res">
        <title>A haplotype resolved chromosomal level avocado genome allows analysis of novel avocado genes.</title>
        <authorList>
            <person name="Nath O."/>
            <person name="Fletcher S.J."/>
            <person name="Hayward A."/>
            <person name="Shaw L.M."/>
            <person name="Masouleh A.K."/>
            <person name="Furtado A."/>
            <person name="Henry R.J."/>
            <person name="Mitter N."/>
        </authorList>
    </citation>
    <scope>NUCLEOTIDE SEQUENCE [LARGE SCALE GENOMIC DNA]</scope>
    <source>
        <strain evidence="2">cv. Hass</strain>
    </source>
</reference>
<evidence type="ECO:0000313" key="1">
    <source>
        <dbReference type="EMBL" id="KAJ8639515.1"/>
    </source>
</evidence>
<comment type="caution">
    <text evidence="1">The sequence shown here is derived from an EMBL/GenBank/DDBJ whole genome shotgun (WGS) entry which is preliminary data.</text>
</comment>
<protein>
    <submittedName>
        <fullName evidence="1">Uncharacterized protein</fullName>
    </submittedName>
</protein>